<reference evidence="2" key="1">
    <citation type="submission" date="2015-07" db="EMBL/GenBank/DDBJ databases">
        <title>Complete genome sequence and phylogenetic analysis of Limnochorda pilosa.</title>
        <authorList>
            <person name="Watanabe M."/>
            <person name="Kojima H."/>
            <person name="Fukui M."/>
        </authorList>
    </citation>
    <scope>NUCLEOTIDE SEQUENCE [LARGE SCALE GENOMIC DNA]</scope>
    <source>
        <strain evidence="2">HC45</strain>
    </source>
</reference>
<dbReference type="Proteomes" id="UP000065807">
    <property type="component" value="Chromosome"/>
</dbReference>
<dbReference type="AlphaFoldDB" id="A0A0K2SHM7"/>
<dbReference type="KEGG" id="lpil:LIP_0764"/>
<dbReference type="GO" id="GO:0008967">
    <property type="term" value="F:phosphoglycolate phosphatase activity"/>
    <property type="evidence" value="ECO:0007669"/>
    <property type="project" value="TreeGrafter"/>
</dbReference>
<proteinExistence type="predicted"/>
<dbReference type="Gene3D" id="3.40.50.1000">
    <property type="entry name" value="HAD superfamily/HAD-like"/>
    <property type="match status" value="1"/>
</dbReference>
<dbReference type="SUPFAM" id="SSF56784">
    <property type="entry name" value="HAD-like"/>
    <property type="match status" value="1"/>
</dbReference>
<reference evidence="2" key="2">
    <citation type="journal article" date="2016" name="Int. J. Syst. Evol. Microbiol.">
        <title>Complete genome sequence and cell structure of Limnochorda pilosa, a Gram-negative spore-former within the phylum Firmicutes.</title>
        <authorList>
            <person name="Watanabe M."/>
            <person name="Kojima H."/>
            <person name="Fukui M."/>
        </authorList>
    </citation>
    <scope>NUCLEOTIDE SEQUENCE [LARGE SCALE GENOMIC DNA]</scope>
    <source>
        <strain evidence="2">HC45</strain>
    </source>
</reference>
<dbReference type="InterPro" id="IPR036412">
    <property type="entry name" value="HAD-like_sf"/>
</dbReference>
<sequence length="220" mass="23893">MLLFDLDGTLVRGTRAGERAIDRAFLDLYGRPQATDGIDWRGKPDPRIFAEALEHLGLDPDHANNPVLWARYLRYLREEIARDPGEVVPGVTGFLERLAGNPAFGLALGTGNLAEGARIKLEPHGLNRFFPTGGFGSDSDWRPALIRLGIHRAQDHYGHPFGRVVVVGDTPLDIAAARENAAQVLAVAGGSYTLAELAAHDPDWLFPDFTPVEEILAGLG</sequence>
<keyword evidence="2" id="KW-1185">Reference proteome</keyword>
<dbReference type="InterPro" id="IPR023214">
    <property type="entry name" value="HAD_sf"/>
</dbReference>
<accession>A0A0K2SHM7</accession>
<dbReference type="STRING" id="1555112.LIP_0764"/>
<dbReference type="EMBL" id="AP014924">
    <property type="protein sequence ID" value="BAS26621.1"/>
    <property type="molecule type" value="Genomic_DNA"/>
</dbReference>
<dbReference type="Pfam" id="PF00702">
    <property type="entry name" value="Hydrolase"/>
    <property type="match status" value="1"/>
</dbReference>
<dbReference type="InterPro" id="IPR050155">
    <property type="entry name" value="HAD-like_hydrolase_sf"/>
</dbReference>
<dbReference type="InterPro" id="IPR023198">
    <property type="entry name" value="PGP-like_dom2"/>
</dbReference>
<protein>
    <recommendedName>
        <fullName evidence="3">Haloacid dehalogenase</fullName>
    </recommendedName>
</protein>
<dbReference type="PANTHER" id="PTHR43434:SF1">
    <property type="entry name" value="PHOSPHOGLYCOLATE PHOSPHATASE"/>
    <property type="match status" value="1"/>
</dbReference>
<dbReference type="Gene3D" id="1.10.150.240">
    <property type="entry name" value="Putative phosphatase, domain 2"/>
    <property type="match status" value="1"/>
</dbReference>
<evidence type="ECO:0008006" key="3">
    <source>
        <dbReference type="Google" id="ProtNLM"/>
    </source>
</evidence>
<evidence type="ECO:0000313" key="2">
    <source>
        <dbReference type="Proteomes" id="UP000065807"/>
    </source>
</evidence>
<dbReference type="PANTHER" id="PTHR43434">
    <property type="entry name" value="PHOSPHOGLYCOLATE PHOSPHATASE"/>
    <property type="match status" value="1"/>
</dbReference>
<dbReference type="GO" id="GO:0005829">
    <property type="term" value="C:cytosol"/>
    <property type="evidence" value="ECO:0007669"/>
    <property type="project" value="TreeGrafter"/>
</dbReference>
<organism evidence="1 2">
    <name type="scientific">Limnochorda pilosa</name>
    <dbReference type="NCBI Taxonomy" id="1555112"/>
    <lineage>
        <taxon>Bacteria</taxon>
        <taxon>Bacillati</taxon>
        <taxon>Bacillota</taxon>
        <taxon>Limnochordia</taxon>
        <taxon>Limnochordales</taxon>
        <taxon>Limnochordaceae</taxon>
        <taxon>Limnochorda</taxon>
    </lineage>
</organism>
<name>A0A0K2SHM7_LIMPI</name>
<evidence type="ECO:0000313" key="1">
    <source>
        <dbReference type="EMBL" id="BAS26621.1"/>
    </source>
</evidence>
<dbReference type="GO" id="GO:0006281">
    <property type="term" value="P:DNA repair"/>
    <property type="evidence" value="ECO:0007669"/>
    <property type="project" value="TreeGrafter"/>
</dbReference>
<gene>
    <name evidence="1" type="ORF">LIP_0764</name>
</gene>